<feature type="transmembrane region" description="Helical" evidence="1">
    <location>
        <begin position="104"/>
        <end position="122"/>
    </location>
</feature>
<keyword evidence="1" id="KW-1133">Transmembrane helix</keyword>
<dbReference type="GO" id="GO:0004605">
    <property type="term" value="F:phosphatidate cytidylyltransferase activity"/>
    <property type="evidence" value="ECO:0007669"/>
    <property type="project" value="UniProtKB-EC"/>
</dbReference>
<dbReference type="PANTHER" id="PTHR43535:SF1">
    <property type="entry name" value="PHOSPHATIDATE CYTIDYLYLTRANSFERASE"/>
    <property type="match status" value="1"/>
</dbReference>
<keyword evidence="2" id="KW-0808">Transferase</keyword>
<organism evidence="2 3">
    <name type="scientific">Yoonia ponticola</name>
    <dbReference type="NCBI Taxonomy" id="1524255"/>
    <lineage>
        <taxon>Bacteria</taxon>
        <taxon>Pseudomonadati</taxon>
        <taxon>Pseudomonadota</taxon>
        <taxon>Alphaproteobacteria</taxon>
        <taxon>Rhodobacterales</taxon>
        <taxon>Paracoccaceae</taxon>
        <taxon>Yoonia</taxon>
    </lineage>
</organism>
<proteinExistence type="predicted"/>
<feature type="transmembrane region" description="Helical" evidence="1">
    <location>
        <begin position="191"/>
        <end position="210"/>
    </location>
</feature>
<feature type="transmembrane region" description="Helical" evidence="1">
    <location>
        <begin position="231"/>
        <end position="248"/>
    </location>
</feature>
<gene>
    <name evidence="2" type="ORF">FHS72_001950</name>
</gene>
<dbReference type="AlphaFoldDB" id="A0A7W9BLL7"/>
<comment type="caution">
    <text evidence="2">The sequence shown here is derived from an EMBL/GenBank/DDBJ whole genome shotgun (WGS) entry which is preliminary data.</text>
</comment>
<keyword evidence="3" id="KW-1185">Reference proteome</keyword>
<keyword evidence="1" id="KW-0472">Membrane</keyword>
<protein>
    <submittedName>
        <fullName evidence="2">Phosphatidate cytidylyltransferase</fullName>
        <ecNumber evidence="2">2.7.7.41</ecNumber>
    </submittedName>
</protein>
<dbReference type="EMBL" id="JACIJM010000005">
    <property type="protein sequence ID" value="MBB5722324.1"/>
    <property type="molecule type" value="Genomic_DNA"/>
</dbReference>
<evidence type="ECO:0000256" key="1">
    <source>
        <dbReference type="SAM" id="Phobius"/>
    </source>
</evidence>
<feature type="transmembrane region" description="Helical" evidence="1">
    <location>
        <begin position="128"/>
        <end position="150"/>
    </location>
</feature>
<feature type="transmembrane region" description="Helical" evidence="1">
    <location>
        <begin position="56"/>
        <end position="83"/>
    </location>
</feature>
<dbReference type="Proteomes" id="UP000535415">
    <property type="component" value="Unassembled WGS sequence"/>
</dbReference>
<dbReference type="GO" id="GO:0009273">
    <property type="term" value="P:peptidoglycan-based cell wall biogenesis"/>
    <property type="evidence" value="ECO:0007669"/>
    <property type="project" value="TreeGrafter"/>
</dbReference>
<sequence length="320" mass="35366">MNSTVNMTSATSDLLLLFFGVIAILMALTILGEVLRARQRIEPNNPVLETYMTRVHSWWGIVLLVGVALMTGRLAVIILFLFASFAALREFLTLTTKAQADHKSLALAFFAVLPLQYLFIWMDWEGLFTVFIPVYAFLLLPIVSALRGDANRYLIRVAETQWALMISVFCLSHVPALMTLSFNGIDDRSVLLIGFLVLVVQFGDLLEYFFGRRIGKTKIAPGLSPKTWEGLACGVGSAILIGALLNWITPFGVFGAMAMAGIASLVGMFGNLVFAAIKRDRGVKDWSHLIPGQGGFVDQLDSVIFAAPIFYHLTRYFWGS</sequence>
<feature type="transmembrane region" description="Helical" evidence="1">
    <location>
        <begin position="254"/>
        <end position="277"/>
    </location>
</feature>
<dbReference type="Pfam" id="PF01148">
    <property type="entry name" value="CTP_transf_1"/>
    <property type="match status" value="1"/>
</dbReference>
<keyword evidence="2" id="KW-0548">Nucleotidyltransferase</keyword>
<dbReference type="EC" id="2.7.7.41" evidence="2"/>
<feature type="transmembrane region" description="Helical" evidence="1">
    <location>
        <begin position="162"/>
        <end position="185"/>
    </location>
</feature>
<evidence type="ECO:0000313" key="3">
    <source>
        <dbReference type="Proteomes" id="UP000535415"/>
    </source>
</evidence>
<evidence type="ECO:0000313" key="2">
    <source>
        <dbReference type="EMBL" id="MBB5722324.1"/>
    </source>
</evidence>
<keyword evidence="1" id="KW-0812">Transmembrane</keyword>
<accession>A0A7W9BLL7</accession>
<dbReference type="GO" id="GO:0005886">
    <property type="term" value="C:plasma membrane"/>
    <property type="evidence" value="ECO:0007669"/>
    <property type="project" value="TreeGrafter"/>
</dbReference>
<reference evidence="2 3" key="1">
    <citation type="submission" date="2020-08" db="EMBL/GenBank/DDBJ databases">
        <title>Genomic Encyclopedia of Type Strains, Phase IV (KMG-IV): sequencing the most valuable type-strain genomes for metagenomic binning, comparative biology and taxonomic classification.</title>
        <authorList>
            <person name="Goeker M."/>
        </authorList>
    </citation>
    <scope>NUCLEOTIDE SEQUENCE [LARGE SCALE GENOMIC DNA]</scope>
    <source>
        <strain evidence="2 3">DSM 101064</strain>
    </source>
</reference>
<dbReference type="PANTHER" id="PTHR43535">
    <property type="entry name" value="PHOSPHATIDATE CYTIDYLYLTRANSFERASE"/>
    <property type="match status" value="1"/>
</dbReference>
<name>A0A7W9BLL7_9RHOB</name>